<dbReference type="STRING" id="407821.A0A087T1Q5"/>
<evidence type="ECO:0000259" key="7">
    <source>
        <dbReference type="Pfam" id="PF02784"/>
    </source>
</evidence>
<evidence type="ECO:0000256" key="6">
    <source>
        <dbReference type="ARBA" id="ARBA00037173"/>
    </source>
</evidence>
<evidence type="ECO:0000256" key="2">
    <source>
        <dbReference type="ARBA" id="ARBA00008872"/>
    </source>
</evidence>
<dbReference type="EMBL" id="KK112997">
    <property type="protein sequence ID" value="KFM59044.1"/>
    <property type="molecule type" value="Genomic_DNA"/>
</dbReference>
<comment type="similarity">
    <text evidence="2">Belongs to the Orn/Lys/Arg decarboxylase class-II family.</text>
</comment>
<dbReference type="SUPFAM" id="SSF51419">
    <property type="entry name" value="PLP-binding barrel"/>
    <property type="match status" value="1"/>
</dbReference>
<feature type="domain" description="Orn/DAP/Arg decarboxylase 2 N-terminal" evidence="7">
    <location>
        <begin position="61"/>
        <end position="292"/>
    </location>
</feature>
<dbReference type="PANTHER" id="PTHR11482:SF6">
    <property type="entry name" value="ORNITHINE DECARBOXYLASE 1-RELATED"/>
    <property type="match status" value="1"/>
</dbReference>
<name>A0A087T1Q5_STEMI</name>
<gene>
    <name evidence="8" type="ORF">X975_24416</name>
</gene>
<dbReference type="PRINTS" id="PR01179">
    <property type="entry name" value="ODADCRBXLASE"/>
</dbReference>
<dbReference type="InterPro" id="IPR029066">
    <property type="entry name" value="PLP-binding_barrel"/>
</dbReference>
<dbReference type="Pfam" id="PF02784">
    <property type="entry name" value="Orn_Arg_deC_N"/>
    <property type="match status" value="1"/>
</dbReference>
<dbReference type="OrthoDB" id="5034579at2759"/>
<dbReference type="GO" id="GO:0004586">
    <property type="term" value="F:ornithine decarboxylase activity"/>
    <property type="evidence" value="ECO:0007669"/>
    <property type="project" value="TreeGrafter"/>
</dbReference>
<comment type="function">
    <text evidence="6">Catalyzes the first and rate-limiting step of polyamine biosynthesis that converts ornithine into putrescine, which is the precursor for the polyamines, spermidine and spermine. Polyamines are essential for cell proliferation and are implicated in cellular processes, ranging from DNA replication to apoptosis.</text>
</comment>
<protein>
    <submittedName>
        <fullName evidence="8">Ornithine decarboxylase 1</fullName>
    </submittedName>
</protein>
<evidence type="ECO:0000256" key="5">
    <source>
        <dbReference type="ARBA" id="ARBA00023239"/>
    </source>
</evidence>
<dbReference type="GO" id="GO:0005737">
    <property type="term" value="C:cytoplasm"/>
    <property type="evidence" value="ECO:0007669"/>
    <property type="project" value="TreeGrafter"/>
</dbReference>
<dbReference type="AlphaFoldDB" id="A0A087T1Q5"/>
<accession>A0A087T1Q5</accession>
<proteinExistence type="inferred from homology"/>
<dbReference type="OMA" id="WINDGIH"/>
<dbReference type="Gene3D" id="3.20.20.10">
    <property type="entry name" value="Alanine racemase"/>
    <property type="match status" value="1"/>
</dbReference>
<sequence length="349" mass="39642">MDGSKELNEVVNGYTKDNLFHLLASKSSKKVYKSMFEYLNDVGKQVGQEQAFYTFDFADMLYKLQLWKEKLPDVRPYYAVKVNSDPVLLRLFVLLGLSFDCATEGEIRMVVEAGGDPRNVVFAHTFKTPRALKYASSVGVDLMTFDAEEELLKIHEEYPETRLLLRLSPKDVQCAFDLSEKFGCKLDEIHYLLSRAKELNLKVVGVSFHVGALCTEPGSFISTIYDTRKVFDEAKKLGFKFTIVDIGGGFFGCTEREKIFHDTSEKIKQALKENFPEEDVEFIAEPGCYFAASAITLTTAIIGKKSMRSNSSSKDDIRRHYFLNDGIYGSFFRGIEAYDIRPVPLLKEN</sequence>
<dbReference type="FunFam" id="3.20.20.10:FF:000005">
    <property type="entry name" value="Ornithine decarboxylase"/>
    <property type="match status" value="1"/>
</dbReference>
<feature type="non-terminal residue" evidence="8">
    <location>
        <position position="349"/>
    </location>
</feature>
<organism evidence="8 9">
    <name type="scientific">Stegodyphus mimosarum</name>
    <name type="common">African social velvet spider</name>
    <dbReference type="NCBI Taxonomy" id="407821"/>
    <lineage>
        <taxon>Eukaryota</taxon>
        <taxon>Metazoa</taxon>
        <taxon>Ecdysozoa</taxon>
        <taxon>Arthropoda</taxon>
        <taxon>Chelicerata</taxon>
        <taxon>Arachnida</taxon>
        <taxon>Araneae</taxon>
        <taxon>Araneomorphae</taxon>
        <taxon>Entelegynae</taxon>
        <taxon>Eresoidea</taxon>
        <taxon>Eresidae</taxon>
        <taxon>Stegodyphus</taxon>
    </lineage>
</organism>
<evidence type="ECO:0000313" key="8">
    <source>
        <dbReference type="EMBL" id="KFM59044.1"/>
    </source>
</evidence>
<keyword evidence="9" id="KW-1185">Reference proteome</keyword>
<keyword evidence="4" id="KW-0620">Polyamine biosynthesis</keyword>
<evidence type="ECO:0000256" key="4">
    <source>
        <dbReference type="ARBA" id="ARBA00023115"/>
    </source>
</evidence>
<dbReference type="GO" id="GO:0033387">
    <property type="term" value="P:putrescine biosynthetic process from arginine, via ornithine"/>
    <property type="evidence" value="ECO:0007669"/>
    <property type="project" value="TreeGrafter"/>
</dbReference>
<evidence type="ECO:0000313" key="9">
    <source>
        <dbReference type="Proteomes" id="UP000054359"/>
    </source>
</evidence>
<dbReference type="InterPro" id="IPR000183">
    <property type="entry name" value="Orn/DAP/Arg_de-COase"/>
</dbReference>
<dbReference type="Gene3D" id="2.40.37.10">
    <property type="entry name" value="Lyase, Ornithine Decarboxylase, Chain A, domain 1"/>
    <property type="match status" value="1"/>
</dbReference>
<keyword evidence="3" id="KW-0663">Pyridoxal phosphate</keyword>
<reference evidence="8 9" key="1">
    <citation type="submission" date="2013-11" db="EMBL/GenBank/DDBJ databases">
        <title>Genome sequencing of Stegodyphus mimosarum.</title>
        <authorList>
            <person name="Bechsgaard J."/>
        </authorList>
    </citation>
    <scope>NUCLEOTIDE SEQUENCE [LARGE SCALE GENOMIC DNA]</scope>
</reference>
<comment type="cofactor">
    <cofactor evidence="1">
        <name>pyridoxal 5'-phosphate</name>
        <dbReference type="ChEBI" id="CHEBI:597326"/>
    </cofactor>
</comment>
<dbReference type="PANTHER" id="PTHR11482">
    <property type="entry name" value="ARGININE/DIAMINOPIMELATE/ORNITHINE DECARBOXYLASE"/>
    <property type="match status" value="1"/>
</dbReference>
<dbReference type="InterPro" id="IPR009006">
    <property type="entry name" value="Ala_racemase/Decarboxylase_C"/>
</dbReference>
<dbReference type="Proteomes" id="UP000054359">
    <property type="component" value="Unassembled WGS sequence"/>
</dbReference>
<dbReference type="InterPro" id="IPR022644">
    <property type="entry name" value="De-COase2_N"/>
</dbReference>
<evidence type="ECO:0000256" key="1">
    <source>
        <dbReference type="ARBA" id="ARBA00001933"/>
    </source>
</evidence>
<dbReference type="PRINTS" id="PR01182">
    <property type="entry name" value="ORNDCRBXLASE"/>
</dbReference>
<dbReference type="InterPro" id="IPR002433">
    <property type="entry name" value="Orn_de-COase"/>
</dbReference>
<dbReference type="SUPFAM" id="SSF50621">
    <property type="entry name" value="Alanine racemase C-terminal domain-like"/>
    <property type="match status" value="1"/>
</dbReference>
<keyword evidence="5" id="KW-0456">Lyase</keyword>
<evidence type="ECO:0000256" key="3">
    <source>
        <dbReference type="ARBA" id="ARBA00022898"/>
    </source>
</evidence>